<dbReference type="Proteomes" id="UP000217954">
    <property type="component" value="Chromosome"/>
</dbReference>
<dbReference type="KEGG" id="mste:MSTE_01446"/>
<organism evidence="1 2">
    <name type="scientific">[Mycobacterium] stephanolepidis</name>
    <dbReference type="NCBI Taxonomy" id="1520670"/>
    <lineage>
        <taxon>Bacteria</taxon>
        <taxon>Bacillati</taxon>
        <taxon>Actinomycetota</taxon>
        <taxon>Actinomycetes</taxon>
        <taxon>Mycobacteriales</taxon>
        <taxon>Mycobacteriaceae</taxon>
        <taxon>Mycobacteroides</taxon>
    </lineage>
</organism>
<evidence type="ECO:0000313" key="2">
    <source>
        <dbReference type="Proteomes" id="UP000217954"/>
    </source>
</evidence>
<accession>A0A1Z4EUZ6</accession>
<proteinExistence type="predicted"/>
<keyword evidence="1" id="KW-0449">Lipoprotein</keyword>
<dbReference type="AlphaFoldDB" id="A0A1Z4EUZ6"/>
<reference evidence="1 2" key="2">
    <citation type="journal article" date="2017" name="Int. J. Syst. Evol. Microbiol.">
        <title>Mycobacterium stephanolepidis sp. nov., a rapidly growing species related to Mycobacterium chelonae, isolated from marine teleost fish, Stephanolepis cirrhifer.</title>
        <authorList>
            <person name="Fukano H."/>
            <person name="Wada S."/>
            <person name="Kurata O."/>
            <person name="Katayama K."/>
            <person name="Fujiwara N."/>
            <person name="Hoshino Y."/>
        </authorList>
    </citation>
    <scope>NUCLEOTIDE SEQUENCE [LARGE SCALE GENOMIC DNA]</scope>
    <source>
        <strain evidence="1 2">NJB0901</strain>
    </source>
</reference>
<protein>
    <submittedName>
        <fullName evidence="1">Putative lipoprotein peptidase LpqM</fullName>
    </submittedName>
</protein>
<dbReference type="EMBL" id="AP018165">
    <property type="protein sequence ID" value="BAX96772.1"/>
    <property type="molecule type" value="Genomic_DNA"/>
</dbReference>
<keyword evidence="2" id="KW-1185">Reference proteome</keyword>
<evidence type="ECO:0000313" key="1">
    <source>
        <dbReference type="EMBL" id="BAX96772.1"/>
    </source>
</evidence>
<sequence>MIDAHGSAFERVSAFQDGFVDGAAACTRIDMAEIAKRAGGLPENLPHGRSEGIPVSADTLRTLMAVLGAIYGTALNTAPPQLSVSGAACDESGRRTRSPAAVYCPDSNTVALDLPRLTALAQPTHDQGQVTGDFTAYSMVISRYALAVENQHGLPLDNGQSALRTACLTGVASAAMAKPTTPNDEPNPMVLTAEDLDEAVSGLLTNGVVASDVNGTTIPAGFSRIDAFRDGVAGSTDRCLTRYG</sequence>
<reference evidence="2" key="1">
    <citation type="journal article" date="2017" name="Genome Announc.">
        <title>Complete Genome Sequence of Mycobacterium stephanolepidis.</title>
        <authorList>
            <person name="Fukano H."/>
            <person name="Yoshida M."/>
            <person name="Katayama Y."/>
            <person name="Omatsu T."/>
            <person name="Mizutani T."/>
            <person name="Kurata O."/>
            <person name="Wada S."/>
            <person name="Hoshino Y."/>
        </authorList>
    </citation>
    <scope>NUCLEOTIDE SEQUENCE [LARGE SCALE GENOMIC DNA]</scope>
    <source>
        <strain evidence="2">NJB0901</strain>
    </source>
</reference>
<gene>
    <name evidence="1" type="ORF">MSTE_01446</name>
</gene>
<name>A0A1Z4EUZ6_9MYCO</name>